<name>A0A3P8L3C8_9TREM</name>
<evidence type="ECO:0000313" key="1">
    <source>
        <dbReference type="EMBL" id="VDP87746.1"/>
    </source>
</evidence>
<dbReference type="EMBL" id="UZAN01049830">
    <property type="protein sequence ID" value="VDP87746.1"/>
    <property type="molecule type" value="Genomic_DNA"/>
</dbReference>
<proteinExistence type="predicted"/>
<sequence>MPILEDILQQIWNLATHEDPVTPIIIAQTRRRLAKLCHKPGRVSVVGVLSVAGADDLSKELMSMNVSINMLPKETVEVDYPGKISELTQLFRMNVTI</sequence>
<dbReference type="SUPFAM" id="SSF55315">
    <property type="entry name" value="L30e-like"/>
    <property type="match status" value="1"/>
</dbReference>
<dbReference type="AlphaFoldDB" id="A0A3P8L3C8"/>
<reference evidence="1 2" key="1">
    <citation type="submission" date="2018-11" db="EMBL/GenBank/DDBJ databases">
        <authorList>
            <consortium name="Pathogen Informatics"/>
        </authorList>
    </citation>
    <scope>NUCLEOTIDE SEQUENCE [LARGE SCALE GENOMIC DNA]</scope>
    <source>
        <strain evidence="1 2">Egypt</strain>
    </source>
</reference>
<protein>
    <submittedName>
        <fullName evidence="1">Uncharacterized protein</fullName>
    </submittedName>
</protein>
<dbReference type="InterPro" id="IPR029064">
    <property type="entry name" value="Ribosomal_eL30-like_sf"/>
</dbReference>
<dbReference type="Proteomes" id="UP000272942">
    <property type="component" value="Unassembled WGS sequence"/>
</dbReference>
<evidence type="ECO:0000313" key="2">
    <source>
        <dbReference type="Proteomes" id="UP000272942"/>
    </source>
</evidence>
<gene>
    <name evidence="1" type="ORF">ECPE_LOCUS10866</name>
</gene>
<organism evidence="1 2">
    <name type="scientific">Echinostoma caproni</name>
    <dbReference type="NCBI Taxonomy" id="27848"/>
    <lineage>
        <taxon>Eukaryota</taxon>
        <taxon>Metazoa</taxon>
        <taxon>Spiralia</taxon>
        <taxon>Lophotrochozoa</taxon>
        <taxon>Platyhelminthes</taxon>
        <taxon>Trematoda</taxon>
        <taxon>Digenea</taxon>
        <taxon>Plagiorchiida</taxon>
        <taxon>Echinostomata</taxon>
        <taxon>Echinostomatoidea</taxon>
        <taxon>Echinostomatidae</taxon>
        <taxon>Echinostoma</taxon>
    </lineage>
</organism>
<accession>A0A3P8L3C8</accession>
<dbReference type="OrthoDB" id="263617at2759"/>
<keyword evidence="2" id="KW-1185">Reference proteome</keyword>